<dbReference type="CDD" id="cd00143">
    <property type="entry name" value="PP2Cc"/>
    <property type="match status" value="1"/>
</dbReference>
<sequence>MVGIKSDVGNVRELNEDYAAFIEDERFKIYLVADGMGGHNAGEIASNLAVKSIMRYLMEHSEENEDLLLNSVKYANNEIYEISQKNDKCKGMGTTITGCFIKGDIIQVVNVGDSCCFSIKGNEIKKVTKDHSWVQELIDAGAITEEEGRVHPKKNIITRALGTNSSVKIDIFNIDKNESSMFLLCSDGLSNEVQKEEMVEIVNRYKNVNEACEKLVDLAKARGGKDNITVLLFGGEV</sequence>
<evidence type="ECO:0000313" key="2">
    <source>
        <dbReference type="EMBL" id="MBC5639917.1"/>
    </source>
</evidence>
<dbReference type="SMART" id="SM00332">
    <property type="entry name" value="PP2Cc"/>
    <property type="match status" value="1"/>
</dbReference>
<gene>
    <name evidence="2" type="ORF">H8R92_05625</name>
</gene>
<dbReference type="RefSeq" id="WP_022212297.1">
    <property type="nucleotide sequence ID" value="NZ_JACOOQ010000007.1"/>
</dbReference>
<dbReference type="Gene3D" id="3.60.40.10">
    <property type="entry name" value="PPM-type phosphatase domain"/>
    <property type="match status" value="1"/>
</dbReference>
<feature type="domain" description="PPM-type phosphatase" evidence="1">
    <location>
        <begin position="1"/>
        <end position="235"/>
    </location>
</feature>
<dbReference type="AlphaFoldDB" id="A0A8I0A840"/>
<dbReference type="InterPro" id="IPR001932">
    <property type="entry name" value="PPM-type_phosphatase-like_dom"/>
</dbReference>
<comment type="caution">
    <text evidence="2">The sequence shown here is derived from an EMBL/GenBank/DDBJ whole genome shotgun (WGS) entry which is preliminary data.</text>
</comment>
<dbReference type="SUPFAM" id="SSF81606">
    <property type="entry name" value="PP2C-like"/>
    <property type="match status" value="1"/>
</dbReference>
<accession>A0A8I0A840</accession>
<dbReference type="PROSITE" id="PS51746">
    <property type="entry name" value="PPM_2"/>
    <property type="match status" value="1"/>
</dbReference>
<dbReference type="InterPro" id="IPR015655">
    <property type="entry name" value="PP2C"/>
</dbReference>
<dbReference type="Pfam" id="PF13672">
    <property type="entry name" value="PP2C_2"/>
    <property type="match status" value="1"/>
</dbReference>
<evidence type="ECO:0000313" key="3">
    <source>
        <dbReference type="Proteomes" id="UP000662088"/>
    </source>
</evidence>
<protein>
    <submittedName>
        <fullName evidence="2">Stp1/IreP family PP2C-type Ser/Thr phosphatase</fullName>
    </submittedName>
</protein>
<dbReference type="SMART" id="SM00331">
    <property type="entry name" value="PP2C_SIG"/>
    <property type="match status" value="1"/>
</dbReference>
<dbReference type="NCBIfam" id="NF033484">
    <property type="entry name" value="Stp1_PP2C_phos"/>
    <property type="match status" value="1"/>
</dbReference>
<dbReference type="EMBL" id="JACOOQ010000007">
    <property type="protein sequence ID" value="MBC5639917.1"/>
    <property type="molecule type" value="Genomic_DNA"/>
</dbReference>
<reference evidence="2" key="1">
    <citation type="submission" date="2020-08" db="EMBL/GenBank/DDBJ databases">
        <title>Genome public.</title>
        <authorList>
            <person name="Liu C."/>
            <person name="Sun Q."/>
        </authorList>
    </citation>
    <scope>NUCLEOTIDE SEQUENCE</scope>
    <source>
        <strain evidence="2">NSJ-42</strain>
    </source>
</reference>
<keyword evidence="3" id="KW-1185">Reference proteome</keyword>
<dbReference type="PANTHER" id="PTHR47992">
    <property type="entry name" value="PROTEIN PHOSPHATASE"/>
    <property type="match status" value="1"/>
</dbReference>
<name>A0A8I0A840_9CLOT</name>
<dbReference type="Proteomes" id="UP000662088">
    <property type="component" value="Unassembled WGS sequence"/>
</dbReference>
<organism evidence="2 3">
    <name type="scientific">Clostridium lentum</name>
    <dbReference type="NCBI Taxonomy" id="2763037"/>
    <lineage>
        <taxon>Bacteria</taxon>
        <taxon>Bacillati</taxon>
        <taxon>Bacillota</taxon>
        <taxon>Clostridia</taxon>
        <taxon>Eubacteriales</taxon>
        <taxon>Clostridiaceae</taxon>
        <taxon>Clostridium</taxon>
    </lineage>
</organism>
<evidence type="ECO:0000259" key="1">
    <source>
        <dbReference type="PROSITE" id="PS51746"/>
    </source>
</evidence>
<dbReference type="GO" id="GO:0004722">
    <property type="term" value="F:protein serine/threonine phosphatase activity"/>
    <property type="evidence" value="ECO:0007669"/>
    <property type="project" value="InterPro"/>
</dbReference>
<dbReference type="InterPro" id="IPR036457">
    <property type="entry name" value="PPM-type-like_dom_sf"/>
</dbReference>
<proteinExistence type="predicted"/>